<reference evidence="1 2" key="1">
    <citation type="journal article" date="2023" name="J. Hered.">
        <title>Chromosome-level genome of the wood stork (Mycteria americana) provides insight into avian chromosome evolution.</title>
        <authorList>
            <person name="Flamio R. Jr."/>
            <person name="Ramstad K.M."/>
        </authorList>
    </citation>
    <scope>NUCLEOTIDE SEQUENCE [LARGE SCALE GENOMIC DNA]</scope>
    <source>
        <strain evidence="1">JAX WOST 10</strain>
    </source>
</reference>
<accession>A0AAN7P9I5</accession>
<dbReference type="AlphaFoldDB" id="A0AAN7P9I5"/>
<dbReference type="Proteomes" id="UP001333110">
    <property type="component" value="Unassembled WGS sequence"/>
</dbReference>
<sequence>MQPVLYPAKCTPVQAMSSQFLQENAVGNGYSWPSGLQVHIVGSCPSFHPPVSPSPFLQGCSQSLHPPACIDTGVAPTQVQDPALGLVEPHEVHTGPLLELVQVPLDGIPSLRCVNCATELGVICKLAEGALNPTVYVIDENKQMHLHAILLFFPSLTVVWISQQPRSNLPKVK</sequence>
<evidence type="ECO:0000313" key="2">
    <source>
        <dbReference type="Proteomes" id="UP001333110"/>
    </source>
</evidence>
<name>A0AAN7P9I5_MYCAM</name>
<organism evidence="1 2">
    <name type="scientific">Mycteria americana</name>
    <name type="common">Wood stork</name>
    <dbReference type="NCBI Taxonomy" id="33587"/>
    <lineage>
        <taxon>Eukaryota</taxon>
        <taxon>Metazoa</taxon>
        <taxon>Chordata</taxon>
        <taxon>Craniata</taxon>
        <taxon>Vertebrata</taxon>
        <taxon>Euteleostomi</taxon>
        <taxon>Archelosauria</taxon>
        <taxon>Archosauria</taxon>
        <taxon>Dinosauria</taxon>
        <taxon>Saurischia</taxon>
        <taxon>Theropoda</taxon>
        <taxon>Coelurosauria</taxon>
        <taxon>Aves</taxon>
        <taxon>Neognathae</taxon>
        <taxon>Neoaves</taxon>
        <taxon>Aequornithes</taxon>
        <taxon>Ciconiiformes</taxon>
        <taxon>Ciconiidae</taxon>
        <taxon>Mycteria</taxon>
    </lineage>
</organism>
<protein>
    <recommendedName>
        <fullName evidence="3">Yippee domain-containing protein</fullName>
    </recommendedName>
</protein>
<comment type="caution">
    <text evidence="1">The sequence shown here is derived from an EMBL/GenBank/DDBJ whole genome shotgun (WGS) entry which is preliminary data.</text>
</comment>
<proteinExistence type="predicted"/>
<dbReference type="EMBL" id="JAUNZN010000004">
    <property type="protein sequence ID" value="KAK4822863.1"/>
    <property type="molecule type" value="Genomic_DNA"/>
</dbReference>
<evidence type="ECO:0008006" key="3">
    <source>
        <dbReference type="Google" id="ProtNLM"/>
    </source>
</evidence>
<keyword evidence="2" id="KW-1185">Reference proteome</keyword>
<evidence type="ECO:0000313" key="1">
    <source>
        <dbReference type="EMBL" id="KAK4822863.1"/>
    </source>
</evidence>
<gene>
    <name evidence="1" type="ORF">QYF61_020714</name>
</gene>